<evidence type="ECO:0000313" key="5">
    <source>
        <dbReference type="EMBL" id="KAF2020654.1"/>
    </source>
</evidence>
<gene>
    <name evidence="5" type="ORF">BU24DRAFT_416332</name>
</gene>
<comment type="subcellular location">
    <subcellularLocation>
        <location evidence="1">Membrane</location>
        <topology evidence="1">Multi-pass membrane protein</topology>
    </subcellularLocation>
</comment>
<feature type="transmembrane region" description="Helical" evidence="3">
    <location>
        <begin position="422"/>
        <end position="442"/>
    </location>
</feature>
<keyword evidence="3" id="KW-0812">Transmembrane</keyword>
<dbReference type="InterPro" id="IPR020846">
    <property type="entry name" value="MFS_dom"/>
</dbReference>
<feature type="transmembrane region" description="Helical" evidence="3">
    <location>
        <begin position="91"/>
        <end position="109"/>
    </location>
</feature>
<feature type="transmembrane region" description="Helical" evidence="3">
    <location>
        <begin position="121"/>
        <end position="139"/>
    </location>
</feature>
<dbReference type="InterPro" id="IPR036259">
    <property type="entry name" value="MFS_trans_sf"/>
</dbReference>
<evidence type="ECO:0000256" key="2">
    <source>
        <dbReference type="ARBA" id="ARBA00006727"/>
    </source>
</evidence>
<protein>
    <submittedName>
        <fullName evidence="5">MFS general substrate transporter</fullName>
    </submittedName>
</protein>
<dbReference type="OrthoDB" id="6499973at2759"/>
<comment type="similarity">
    <text evidence="2">Belongs to the major facilitator superfamily. Monocarboxylate porter (TC 2.A.1.13) family.</text>
</comment>
<evidence type="ECO:0000313" key="6">
    <source>
        <dbReference type="Proteomes" id="UP000799778"/>
    </source>
</evidence>
<feature type="transmembrane region" description="Helical" evidence="3">
    <location>
        <begin position="178"/>
        <end position="199"/>
    </location>
</feature>
<evidence type="ECO:0000259" key="4">
    <source>
        <dbReference type="PROSITE" id="PS50850"/>
    </source>
</evidence>
<dbReference type="AlphaFoldDB" id="A0A6A5Y7X3"/>
<dbReference type="PANTHER" id="PTHR11360:SF305">
    <property type="entry name" value="MAJOR FACILITATOR SUPERFAMILY (MFS) PROFILE DOMAIN-CONTAINING PROTEIN"/>
    <property type="match status" value="1"/>
</dbReference>
<reference evidence="5" key="1">
    <citation type="journal article" date="2020" name="Stud. Mycol.">
        <title>101 Dothideomycetes genomes: a test case for predicting lifestyles and emergence of pathogens.</title>
        <authorList>
            <person name="Haridas S."/>
            <person name="Albert R."/>
            <person name="Binder M."/>
            <person name="Bloem J."/>
            <person name="Labutti K."/>
            <person name="Salamov A."/>
            <person name="Andreopoulos B."/>
            <person name="Baker S."/>
            <person name="Barry K."/>
            <person name="Bills G."/>
            <person name="Bluhm B."/>
            <person name="Cannon C."/>
            <person name="Castanera R."/>
            <person name="Culley D."/>
            <person name="Daum C."/>
            <person name="Ezra D."/>
            <person name="Gonzalez J."/>
            <person name="Henrissat B."/>
            <person name="Kuo A."/>
            <person name="Liang C."/>
            <person name="Lipzen A."/>
            <person name="Lutzoni F."/>
            <person name="Magnuson J."/>
            <person name="Mondo S."/>
            <person name="Nolan M."/>
            <person name="Ohm R."/>
            <person name="Pangilinan J."/>
            <person name="Park H.-J."/>
            <person name="Ramirez L."/>
            <person name="Alfaro M."/>
            <person name="Sun H."/>
            <person name="Tritt A."/>
            <person name="Yoshinaga Y."/>
            <person name="Zwiers L.-H."/>
            <person name="Turgeon B."/>
            <person name="Goodwin S."/>
            <person name="Spatafora J."/>
            <person name="Crous P."/>
            <person name="Grigoriev I."/>
        </authorList>
    </citation>
    <scope>NUCLEOTIDE SEQUENCE</scope>
    <source>
        <strain evidence="5">CBS 175.79</strain>
    </source>
</reference>
<feature type="transmembrane region" description="Helical" evidence="3">
    <location>
        <begin position="382"/>
        <end position="402"/>
    </location>
</feature>
<evidence type="ECO:0000256" key="3">
    <source>
        <dbReference type="SAM" id="Phobius"/>
    </source>
</evidence>
<accession>A0A6A5Y7X3</accession>
<dbReference type="RefSeq" id="XP_033388993.1">
    <property type="nucleotide sequence ID" value="XM_033526429.1"/>
</dbReference>
<dbReference type="GO" id="GO:0016020">
    <property type="term" value="C:membrane"/>
    <property type="evidence" value="ECO:0007669"/>
    <property type="project" value="UniProtKB-SubCell"/>
</dbReference>
<feature type="transmembrane region" description="Helical" evidence="3">
    <location>
        <begin position="145"/>
        <end position="166"/>
    </location>
</feature>
<feature type="transmembrane region" description="Helical" evidence="3">
    <location>
        <begin position="252"/>
        <end position="270"/>
    </location>
</feature>
<feature type="transmembrane region" description="Helical" evidence="3">
    <location>
        <begin position="344"/>
        <end position="370"/>
    </location>
</feature>
<dbReference type="Pfam" id="PF07690">
    <property type="entry name" value="MFS_1"/>
    <property type="match status" value="1"/>
</dbReference>
<dbReference type="SUPFAM" id="SSF103473">
    <property type="entry name" value="MFS general substrate transporter"/>
    <property type="match status" value="1"/>
</dbReference>
<feature type="transmembrane region" description="Helical" evidence="3">
    <location>
        <begin position="319"/>
        <end position="338"/>
    </location>
</feature>
<sequence>MATITEEHIELRRFDPKVPERAPEPLLEQLPDDSPPDAAYSTTAIPDGGYGWTIVFCCSLITFCHNGIINCWGVLQAALLNSELQHVPPSTLSFVGSLGLAGAAAYGLIATRALAYCGSRIAALIGILIIGLSLIGSGFCTTNVPGLFGTAGVLAGVGMALVYTVSNALPVQYFSGHLGLANGLVKLGGGIGGCVMAMALESLNRHVGIQWTFIIQGLITLGIGLPAASLLKDRVPYRRNVPFMELEMLRSIPFLAIFLVGVTGTFALYVPPYFLPLFAQSVGLSSSTGAGLVAGFNACNAIGRFIAGPLCDKIGPINMLLITMAVNAATMLAIWPVSDTLGPLVLFATLNGVANGSYFTTFPTVIAGMVGPGRAAVAMSMAITGWTGGYLMGAPIAGYLLQAAGGSRDAGREQGISVYRPAIFYAGGISTLASLFVLLARFKLTKQFRKRV</sequence>
<dbReference type="PANTHER" id="PTHR11360">
    <property type="entry name" value="MONOCARBOXYLATE TRANSPORTER"/>
    <property type="match status" value="1"/>
</dbReference>
<feature type="domain" description="Major facilitator superfamily (MFS) profile" evidence="4">
    <location>
        <begin position="249"/>
        <end position="452"/>
    </location>
</feature>
<evidence type="ECO:0000256" key="1">
    <source>
        <dbReference type="ARBA" id="ARBA00004141"/>
    </source>
</evidence>
<dbReference type="PROSITE" id="PS50850">
    <property type="entry name" value="MFS"/>
    <property type="match status" value="1"/>
</dbReference>
<keyword evidence="3" id="KW-1133">Transmembrane helix</keyword>
<dbReference type="Gene3D" id="1.20.1250.20">
    <property type="entry name" value="MFS general substrate transporter like domains"/>
    <property type="match status" value="2"/>
</dbReference>
<feature type="transmembrane region" description="Helical" evidence="3">
    <location>
        <begin position="290"/>
        <end position="307"/>
    </location>
</feature>
<proteinExistence type="inferred from homology"/>
<dbReference type="GeneID" id="54283826"/>
<keyword evidence="3" id="KW-0472">Membrane</keyword>
<feature type="transmembrane region" description="Helical" evidence="3">
    <location>
        <begin position="211"/>
        <end position="231"/>
    </location>
</feature>
<keyword evidence="6" id="KW-1185">Reference proteome</keyword>
<dbReference type="GO" id="GO:0022857">
    <property type="term" value="F:transmembrane transporter activity"/>
    <property type="evidence" value="ECO:0007669"/>
    <property type="project" value="InterPro"/>
</dbReference>
<dbReference type="EMBL" id="ML978066">
    <property type="protein sequence ID" value="KAF2020654.1"/>
    <property type="molecule type" value="Genomic_DNA"/>
</dbReference>
<name>A0A6A5Y7X3_9PLEO</name>
<dbReference type="InterPro" id="IPR011701">
    <property type="entry name" value="MFS"/>
</dbReference>
<organism evidence="5 6">
    <name type="scientific">Aaosphaeria arxii CBS 175.79</name>
    <dbReference type="NCBI Taxonomy" id="1450172"/>
    <lineage>
        <taxon>Eukaryota</taxon>
        <taxon>Fungi</taxon>
        <taxon>Dikarya</taxon>
        <taxon>Ascomycota</taxon>
        <taxon>Pezizomycotina</taxon>
        <taxon>Dothideomycetes</taxon>
        <taxon>Pleosporomycetidae</taxon>
        <taxon>Pleosporales</taxon>
        <taxon>Pleosporales incertae sedis</taxon>
        <taxon>Aaosphaeria</taxon>
    </lineage>
</organism>
<dbReference type="InterPro" id="IPR050327">
    <property type="entry name" value="Proton-linked_MCT"/>
</dbReference>
<dbReference type="Proteomes" id="UP000799778">
    <property type="component" value="Unassembled WGS sequence"/>
</dbReference>